<feature type="non-terminal residue" evidence="1">
    <location>
        <position position="1"/>
    </location>
</feature>
<organism evidence="1 2">
    <name type="scientific">Pseudolycoriella hygida</name>
    <dbReference type="NCBI Taxonomy" id="35572"/>
    <lineage>
        <taxon>Eukaryota</taxon>
        <taxon>Metazoa</taxon>
        <taxon>Ecdysozoa</taxon>
        <taxon>Arthropoda</taxon>
        <taxon>Hexapoda</taxon>
        <taxon>Insecta</taxon>
        <taxon>Pterygota</taxon>
        <taxon>Neoptera</taxon>
        <taxon>Endopterygota</taxon>
        <taxon>Diptera</taxon>
        <taxon>Nematocera</taxon>
        <taxon>Sciaroidea</taxon>
        <taxon>Sciaridae</taxon>
        <taxon>Pseudolycoriella</taxon>
    </lineage>
</organism>
<keyword evidence="2" id="KW-1185">Reference proteome</keyword>
<protein>
    <submittedName>
        <fullName evidence="1">Uncharacterized protein</fullName>
    </submittedName>
</protein>
<reference evidence="1" key="1">
    <citation type="submission" date="2022-07" db="EMBL/GenBank/DDBJ databases">
        <authorList>
            <person name="Trinca V."/>
            <person name="Uliana J.V.C."/>
            <person name="Torres T.T."/>
            <person name="Ward R.J."/>
            <person name="Monesi N."/>
        </authorList>
    </citation>
    <scope>NUCLEOTIDE SEQUENCE</scope>
    <source>
        <strain evidence="1">HSMRA1968</strain>
        <tissue evidence="1">Whole embryos</tissue>
    </source>
</reference>
<sequence>MWTSIRQKCLSVSNAVVDEGRWQEFVPKEIANLSTIIECIAQHGGQNGGRRIRALYIHGKEQTSTLTYDCACDKSITVKRVTCM</sequence>
<comment type="caution">
    <text evidence="1">The sequence shown here is derived from an EMBL/GenBank/DDBJ whole genome shotgun (WGS) entry which is preliminary data.</text>
</comment>
<evidence type="ECO:0000313" key="1">
    <source>
        <dbReference type="EMBL" id="KAJ6647392.1"/>
    </source>
</evidence>
<dbReference type="EMBL" id="WJQU01000001">
    <property type="protein sequence ID" value="KAJ6647392.1"/>
    <property type="molecule type" value="Genomic_DNA"/>
</dbReference>
<dbReference type="AlphaFoldDB" id="A0A9Q0S6P1"/>
<dbReference type="Proteomes" id="UP001151699">
    <property type="component" value="Chromosome A"/>
</dbReference>
<evidence type="ECO:0000313" key="2">
    <source>
        <dbReference type="Proteomes" id="UP001151699"/>
    </source>
</evidence>
<name>A0A9Q0S6P1_9DIPT</name>
<gene>
    <name evidence="1" type="ORF">Bhyg_02614</name>
</gene>
<proteinExistence type="predicted"/>
<accession>A0A9Q0S6P1</accession>